<organism evidence="1 2">
    <name type="scientific">Nostoc linckia z8</name>
    <dbReference type="NCBI Taxonomy" id="1628746"/>
    <lineage>
        <taxon>Bacteria</taxon>
        <taxon>Bacillati</taxon>
        <taxon>Cyanobacteriota</taxon>
        <taxon>Cyanophyceae</taxon>
        <taxon>Nostocales</taxon>
        <taxon>Nostocaceae</taxon>
        <taxon>Nostoc</taxon>
    </lineage>
</organism>
<comment type="caution">
    <text evidence="1">The sequence shown here is derived from an EMBL/GenBank/DDBJ whole genome shotgun (WGS) entry which is preliminary data.</text>
</comment>
<dbReference type="InterPro" id="IPR013321">
    <property type="entry name" value="Arc_rbn_hlx_hlx"/>
</dbReference>
<name>A0A9Q6EHK2_NOSLI</name>
<dbReference type="EMBL" id="LAHD01000238">
    <property type="protein sequence ID" value="PHJ90877.1"/>
    <property type="molecule type" value="Genomic_DNA"/>
</dbReference>
<proteinExistence type="predicted"/>
<sequence length="72" mass="7831">MPKAKHLQRGEVKKTVSMSLSDTSLQRLDQLADNLGISRSEAVEMIARGEMTFTGEGDLLLGERLSSSSPKP</sequence>
<dbReference type="GO" id="GO:0006355">
    <property type="term" value="P:regulation of DNA-templated transcription"/>
    <property type="evidence" value="ECO:0007669"/>
    <property type="project" value="InterPro"/>
</dbReference>
<dbReference type="Gene3D" id="1.10.1220.10">
    <property type="entry name" value="Met repressor-like"/>
    <property type="match status" value="1"/>
</dbReference>
<dbReference type="Proteomes" id="UP000222310">
    <property type="component" value="Unassembled WGS sequence"/>
</dbReference>
<protein>
    <recommendedName>
        <fullName evidence="3">Ribbon-helix-helix protein, CopG family</fullName>
    </recommendedName>
</protein>
<evidence type="ECO:0008006" key="3">
    <source>
        <dbReference type="Google" id="ProtNLM"/>
    </source>
</evidence>
<gene>
    <name evidence="1" type="ORF">VF08_37230</name>
</gene>
<reference evidence="1 2" key="1">
    <citation type="submission" date="2015-02" db="EMBL/GenBank/DDBJ databases">
        <title>Nostoc linckia genome annotation.</title>
        <authorList>
            <person name="Zhou Z."/>
        </authorList>
    </citation>
    <scope>NUCLEOTIDE SEQUENCE [LARGE SCALE GENOMIC DNA]</scope>
    <source>
        <strain evidence="2">z8</strain>
    </source>
</reference>
<evidence type="ECO:0000313" key="2">
    <source>
        <dbReference type="Proteomes" id="UP000222310"/>
    </source>
</evidence>
<evidence type="ECO:0000313" key="1">
    <source>
        <dbReference type="EMBL" id="PHJ90877.1"/>
    </source>
</evidence>
<dbReference type="AlphaFoldDB" id="A0A9Q6EHK2"/>
<accession>A0A9Q6EHK2</accession>